<dbReference type="KEGG" id="kcm:ABWK59_03450"/>
<name>A0AAU8JRR3_9ACTN</name>
<dbReference type="RefSeq" id="WP_354637799.1">
    <property type="nucleotide sequence ID" value="NZ_CP159872.1"/>
</dbReference>
<dbReference type="EMBL" id="CP159872">
    <property type="protein sequence ID" value="XCM78056.1"/>
    <property type="molecule type" value="Genomic_DNA"/>
</dbReference>
<proteinExistence type="predicted"/>
<accession>A0AAU8JRR3</accession>
<organism evidence="1">
    <name type="scientific">Kitasatospora camelliae</name>
    <dbReference type="NCBI Taxonomy" id="3156397"/>
    <lineage>
        <taxon>Bacteria</taxon>
        <taxon>Bacillati</taxon>
        <taxon>Actinomycetota</taxon>
        <taxon>Actinomycetes</taxon>
        <taxon>Kitasatosporales</taxon>
        <taxon>Streptomycetaceae</taxon>
        <taxon>Kitasatospora</taxon>
    </lineage>
</organism>
<reference evidence="1" key="1">
    <citation type="submission" date="2024-06" db="EMBL/GenBank/DDBJ databases">
        <title>The genome sequences of Kitasatospora sp. strain HUAS MG31.</title>
        <authorList>
            <person name="Mo P."/>
        </authorList>
    </citation>
    <scope>NUCLEOTIDE SEQUENCE</scope>
    <source>
        <strain evidence="1">HUAS MG31</strain>
    </source>
</reference>
<protein>
    <recommendedName>
        <fullName evidence="2">DUF4034 domain-containing protein</fullName>
    </recommendedName>
</protein>
<gene>
    <name evidence="1" type="ORF">ABWK59_03450</name>
</gene>
<sequence>MALFRWGFGRRRAADGPALDPSFGDEALAVMLRQAAAGDWAALRQGLAGVTDAAELTWVLSALADVRGVETWISRAVEAEPGSALPLLLSGARHVSWGWEARTRASARDVSREQWEVFHRRLAVAEEQLYEAAEREPDLLAPWYFLQISGRGTSLDREAATYRFEAALRRCPGHLDSHRQRLQQLCEKWGGSHEEMHAFADGAVRAAPEGSPLGELVALAHLERWLSLEGGAAGSAYLNTPAVREELHEAARRSVLHPDYPRPRGWKGALNTFALAFSLSGQPEAARLMFERIGTTVTERPWMHLSGDPAEAFRRHRDAAAAAAR</sequence>
<evidence type="ECO:0000313" key="1">
    <source>
        <dbReference type="EMBL" id="XCM78056.1"/>
    </source>
</evidence>
<evidence type="ECO:0008006" key="2">
    <source>
        <dbReference type="Google" id="ProtNLM"/>
    </source>
</evidence>
<dbReference type="AlphaFoldDB" id="A0AAU8JRR3"/>